<name>A0A644TGM9_9ZZZZ</name>
<dbReference type="InterPro" id="IPR011004">
    <property type="entry name" value="Trimer_LpxA-like_sf"/>
</dbReference>
<dbReference type="EMBL" id="VSSQ01000030">
    <property type="protein sequence ID" value="MPL65859.1"/>
    <property type="molecule type" value="Genomic_DNA"/>
</dbReference>
<dbReference type="PANTHER" id="PTHR13061">
    <property type="entry name" value="DYNACTIN SUBUNIT P25"/>
    <property type="match status" value="1"/>
</dbReference>
<dbReference type="CDD" id="cd04645">
    <property type="entry name" value="LbH_gamma_CA_like"/>
    <property type="match status" value="1"/>
</dbReference>
<protein>
    <submittedName>
        <fullName evidence="1">Carnitine operon protein CaiE</fullName>
    </submittedName>
</protein>
<comment type="caution">
    <text evidence="1">The sequence shown here is derived from an EMBL/GenBank/DDBJ whole genome shotgun (WGS) entry which is preliminary data.</text>
</comment>
<gene>
    <name evidence="1" type="primary">caiE_2</name>
    <name evidence="1" type="ORF">SDC9_11524</name>
</gene>
<organism evidence="1">
    <name type="scientific">bioreactor metagenome</name>
    <dbReference type="NCBI Taxonomy" id="1076179"/>
    <lineage>
        <taxon>unclassified sequences</taxon>
        <taxon>metagenomes</taxon>
        <taxon>ecological metagenomes</taxon>
    </lineage>
</organism>
<dbReference type="InterPro" id="IPR047324">
    <property type="entry name" value="LbH_gamma_CA-like"/>
</dbReference>
<reference evidence="1" key="1">
    <citation type="submission" date="2019-08" db="EMBL/GenBank/DDBJ databases">
        <authorList>
            <person name="Kucharzyk K."/>
            <person name="Murdoch R.W."/>
            <person name="Higgins S."/>
            <person name="Loffler F."/>
        </authorList>
    </citation>
    <scope>NUCLEOTIDE SEQUENCE</scope>
</reference>
<dbReference type="SUPFAM" id="SSF51161">
    <property type="entry name" value="Trimeric LpxA-like enzymes"/>
    <property type="match status" value="1"/>
</dbReference>
<evidence type="ECO:0000313" key="1">
    <source>
        <dbReference type="EMBL" id="MPL65859.1"/>
    </source>
</evidence>
<proteinExistence type="predicted"/>
<dbReference type="PANTHER" id="PTHR13061:SF29">
    <property type="entry name" value="GAMMA CARBONIC ANHYDRASE-LIKE 1, MITOCHONDRIAL-RELATED"/>
    <property type="match status" value="1"/>
</dbReference>
<accession>A0A644TGM9</accession>
<dbReference type="AlphaFoldDB" id="A0A644TGM9"/>
<dbReference type="InterPro" id="IPR050484">
    <property type="entry name" value="Transf_Hexapept/Carb_Anhydrase"/>
</dbReference>
<dbReference type="InterPro" id="IPR001451">
    <property type="entry name" value="Hexapep"/>
</dbReference>
<dbReference type="Gene3D" id="2.160.10.10">
    <property type="entry name" value="Hexapeptide repeat proteins"/>
    <property type="match status" value="1"/>
</dbReference>
<dbReference type="Pfam" id="PF00132">
    <property type="entry name" value="Hexapep"/>
    <property type="match status" value="1"/>
</dbReference>
<sequence>MGTMKERKNEAAIKAVAYVSPSASVTGDVRLGEGSSIWHNATLRGDLASILVGGGSNIQDGAVLHVAQDLPCVLGEDVIVGHGAIVHGCRVADRCLIGMGAIILNGAEIGQESIVGAGALVTEGKKIPPRSLVLGNPAKIVRQVKDEEVKQIIASAGHYRELAGSAAREGLLSIEPSHVDLGQGAENGKLESQP</sequence>